<feature type="non-terminal residue" evidence="2">
    <location>
        <position position="115"/>
    </location>
</feature>
<feature type="compositionally biased region" description="Gly residues" evidence="1">
    <location>
        <begin position="93"/>
        <end position="103"/>
    </location>
</feature>
<proteinExistence type="predicted"/>
<dbReference type="AlphaFoldDB" id="A0AAD3HLK5"/>
<evidence type="ECO:0000313" key="2">
    <source>
        <dbReference type="EMBL" id="GFR45213.1"/>
    </source>
</evidence>
<organism evidence="2 3">
    <name type="scientific">Astrephomene gubernaculifera</name>
    <dbReference type="NCBI Taxonomy" id="47775"/>
    <lineage>
        <taxon>Eukaryota</taxon>
        <taxon>Viridiplantae</taxon>
        <taxon>Chlorophyta</taxon>
        <taxon>core chlorophytes</taxon>
        <taxon>Chlorophyceae</taxon>
        <taxon>CS clade</taxon>
        <taxon>Chlamydomonadales</taxon>
        <taxon>Astrephomenaceae</taxon>
        <taxon>Astrephomene</taxon>
    </lineage>
</organism>
<feature type="non-terminal residue" evidence="2">
    <location>
        <position position="1"/>
    </location>
</feature>
<dbReference type="EMBL" id="BMAR01000009">
    <property type="protein sequence ID" value="GFR45213.1"/>
    <property type="molecule type" value="Genomic_DNA"/>
</dbReference>
<protein>
    <submittedName>
        <fullName evidence="2">Uncharacterized protein</fullName>
    </submittedName>
</protein>
<keyword evidence="3" id="KW-1185">Reference proteome</keyword>
<accession>A0AAD3HLK5</accession>
<comment type="caution">
    <text evidence="2">The sequence shown here is derived from an EMBL/GenBank/DDBJ whole genome shotgun (WGS) entry which is preliminary data.</text>
</comment>
<feature type="region of interest" description="Disordered" evidence="1">
    <location>
        <begin position="93"/>
        <end position="115"/>
    </location>
</feature>
<feature type="compositionally biased region" description="Low complexity" evidence="1">
    <location>
        <begin position="104"/>
        <end position="115"/>
    </location>
</feature>
<evidence type="ECO:0000256" key="1">
    <source>
        <dbReference type="SAM" id="MobiDB-lite"/>
    </source>
</evidence>
<reference evidence="2 3" key="1">
    <citation type="journal article" date="2021" name="Sci. Rep.">
        <title>Genome sequencing of the multicellular alga Astrephomene provides insights into convergent evolution of germ-soma differentiation.</title>
        <authorList>
            <person name="Yamashita S."/>
            <person name="Yamamoto K."/>
            <person name="Matsuzaki R."/>
            <person name="Suzuki S."/>
            <person name="Yamaguchi H."/>
            <person name="Hirooka S."/>
            <person name="Minakuchi Y."/>
            <person name="Miyagishima S."/>
            <person name="Kawachi M."/>
            <person name="Toyoda A."/>
            <person name="Nozaki H."/>
        </authorList>
    </citation>
    <scope>NUCLEOTIDE SEQUENCE [LARGE SCALE GENOMIC DNA]</scope>
    <source>
        <strain evidence="2 3">NIES-4017</strain>
    </source>
</reference>
<dbReference type="Proteomes" id="UP001054857">
    <property type="component" value="Unassembled WGS sequence"/>
</dbReference>
<sequence length="115" mass="11145">GEGRFAAVCANTGTCGFRLSLPRAVSEASPTPQPCGSCALTVGAGPLMCVALRFRMGLLPPGVLQEPNLTGCLICDPRIKEVMEACGVGTGGGGTGGGGGGARARGAAGAAVRNG</sequence>
<name>A0AAD3HLK5_9CHLO</name>
<evidence type="ECO:0000313" key="3">
    <source>
        <dbReference type="Proteomes" id="UP001054857"/>
    </source>
</evidence>
<gene>
    <name evidence="2" type="ORF">Agub_g6608</name>
</gene>